<dbReference type="Gene3D" id="1.10.3210.10">
    <property type="entry name" value="Hypothetical protein af1432"/>
    <property type="match status" value="1"/>
</dbReference>
<dbReference type="InterPro" id="IPR003607">
    <property type="entry name" value="HD/PDEase_dom"/>
</dbReference>
<dbReference type="PROSITE" id="PS51832">
    <property type="entry name" value="HD_GYP"/>
    <property type="match status" value="1"/>
</dbReference>
<dbReference type="STRING" id="698758.AXY_08170"/>
<dbReference type="EMBL" id="AP012050">
    <property type="protein sequence ID" value="BAM46949.1"/>
    <property type="molecule type" value="Genomic_DNA"/>
</dbReference>
<evidence type="ECO:0000259" key="1">
    <source>
        <dbReference type="PROSITE" id="PS51832"/>
    </source>
</evidence>
<organism evidence="2 3">
    <name type="scientific">Amphibacillus xylanus (strain ATCC 51415 / DSM 6626 / JCM 7361 / LMG 17667 / NBRC 15112 / Ep01)</name>
    <dbReference type="NCBI Taxonomy" id="698758"/>
    <lineage>
        <taxon>Bacteria</taxon>
        <taxon>Bacillati</taxon>
        <taxon>Bacillota</taxon>
        <taxon>Bacilli</taxon>
        <taxon>Bacillales</taxon>
        <taxon>Bacillaceae</taxon>
        <taxon>Amphibacillus</taxon>
    </lineage>
</organism>
<protein>
    <recommendedName>
        <fullName evidence="1">HD-GYP domain-containing protein</fullName>
    </recommendedName>
</protein>
<name>K0IX36_AMPXN</name>
<dbReference type="PANTHER" id="PTHR43155">
    <property type="entry name" value="CYCLIC DI-GMP PHOSPHODIESTERASE PA4108-RELATED"/>
    <property type="match status" value="1"/>
</dbReference>
<dbReference type="eggNOG" id="COG2206">
    <property type="taxonomic scope" value="Bacteria"/>
</dbReference>
<reference evidence="2 3" key="1">
    <citation type="submission" date="2011-01" db="EMBL/GenBank/DDBJ databases">
        <title>Whole genome sequence of Amphibacillus xylinus NBRC 15112.</title>
        <authorList>
            <person name="Nakazawa H."/>
            <person name="Katano Y."/>
            <person name="Nakamura S."/>
            <person name="Sasagawa M."/>
            <person name="Fukada J."/>
            <person name="Arai T."/>
            <person name="Sasakura N."/>
            <person name="Mochizuki D."/>
            <person name="Hosoyama A."/>
            <person name="Harada K."/>
            <person name="Horikawa H."/>
            <person name="Kato Y."/>
            <person name="Harada T."/>
            <person name="Sasaki K."/>
            <person name="Sekiguchi M."/>
            <person name="Hodoyama M."/>
            <person name="Nishiko R."/>
            <person name="Narita H."/>
            <person name="Hanamaki A."/>
            <person name="Hata C."/>
            <person name="Konno Y."/>
            <person name="Niimura Y."/>
            <person name="Yamazaki S."/>
            <person name="Fujita N."/>
        </authorList>
    </citation>
    <scope>NUCLEOTIDE SEQUENCE [LARGE SCALE GENOMIC DNA]</scope>
    <source>
        <strain evidence="3">ATCC 51415 / DSM 6626 / JCM 7361 / LMG 17667 / NBRC 15112 / Ep01</strain>
    </source>
</reference>
<feature type="domain" description="HD-GYP" evidence="1">
    <location>
        <begin position="113"/>
        <end position="308"/>
    </location>
</feature>
<dbReference type="KEGG" id="axl:AXY_08170"/>
<dbReference type="Proteomes" id="UP000006294">
    <property type="component" value="Chromosome"/>
</dbReference>
<proteinExistence type="predicted"/>
<dbReference type="InterPro" id="IPR006675">
    <property type="entry name" value="HDIG_dom"/>
</dbReference>
<dbReference type="SUPFAM" id="SSF109604">
    <property type="entry name" value="HD-domain/PDEase-like"/>
    <property type="match status" value="1"/>
</dbReference>
<dbReference type="InterPro" id="IPR037522">
    <property type="entry name" value="HD_GYP_dom"/>
</dbReference>
<dbReference type="AlphaFoldDB" id="K0IX36"/>
<dbReference type="SMART" id="SM00471">
    <property type="entry name" value="HDc"/>
    <property type="match status" value="1"/>
</dbReference>
<evidence type="ECO:0000313" key="2">
    <source>
        <dbReference type="EMBL" id="BAM46949.1"/>
    </source>
</evidence>
<dbReference type="NCBIfam" id="TIGR00277">
    <property type="entry name" value="HDIG"/>
    <property type="match status" value="1"/>
</dbReference>
<accession>K0IX36</accession>
<dbReference type="Pfam" id="PF13487">
    <property type="entry name" value="HD_5"/>
    <property type="match status" value="1"/>
</dbReference>
<dbReference type="HOGENOM" id="CLU_000445_92_1_9"/>
<gene>
    <name evidence="2" type="ordered locus">AXY_08170</name>
</gene>
<evidence type="ECO:0000313" key="3">
    <source>
        <dbReference type="Proteomes" id="UP000006294"/>
    </source>
</evidence>
<dbReference type="OrthoDB" id="9759601at2"/>
<sequence length="358" mass="40358">MRLVTTRGLKEGHELAKPIYNDKGRVLVQSHVKLTRPIINRLLELGVTFVYVKDELSEDIVIHSTVSEQVKADSINTVKSLFHSFKDTGFKESSYLLDKTTQKMTSIVDTLINQIQSNDQMLTLMSDIFISDDYLFEHSVDVTIYTIALANELKLSNDQIRETGLGALLHDIGKVFIPEGILKKTSQLTAGEFETIKTHPELGFEYLRKTDFPLLVAHCAYQHHERLNGSGYPRGLIGDEIHTYGKILAIADVFSAVTSDRVYREAMLPQEGLEILYAGSGTLFDQEMIRIFRDSITVYPNGVTVELNNGAHAIVVKQNNKLPNRPIVRVFSHHDQVVKPYDLDLAKELNLTVVGYKL</sequence>
<dbReference type="PATRIC" id="fig|698758.3.peg.813"/>
<dbReference type="CDD" id="cd00077">
    <property type="entry name" value="HDc"/>
    <property type="match status" value="1"/>
</dbReference>
<dbReference type="PANTHER" id="PTHR43155:SF2">
    <property type="entry name" value="CYCLIC DI-GMP PHOSPHODIESTERASE PA4108"/>
    <property type="match status" value="1"/>
</dbReference>
<dbReference type="RefSeq" id="WP_015009554.1">
    <property type="nucleotide sequence ID" value="NC_018704.1"/>
</dbReference>
<keyword evidence="3" id="KW-1185">Reference proteome</keyword>